<gene>
    <name evidence="2" type="ORF">QBC38DRAFT_485468</name>
</gene>
<feature type="compositionally biased region" description="Low complexity" evidence="1">
    <location>
        <begin position="9"/>
        <end position="38"/>
    </location>
</feature>
<dbReference type="Proteomes" id="UP001301958">
    <property type="component" value="Unassembled WGS sequence"/>
</dbReference>
<dbReference type="EMBL" id="MU865392">
    <property type="protein sequence ID" value="KAK4224459.1"/>
    <property type="molecule type" value="Genomic_DNA"/>
</dbReference>
<accession>A0AAN7BJL9</accession>
<comment type="caution">
    <text evidence="2">The sequence shown here is derived from an EMBL/GenBank/DDBJ whole genome shotgun (WGS) entry which is preliminary data.</text>
</comment>
<evidence type="ECO:0000256" key="1">
    <source>
        <dbReference type="SAM" id="MobiDB-lite"/>
    </source>
</evidence>
<keyword evidence="3" id="KW-1185">Reference proteome</keyword>
<organism evidence="2 3">
    <name type="scientific">Podospora fimiseda</name>
    <dbReference type="NCBI Taxonomy" id="252190"/>
    <lineage>
        <taxon>Eukaryota</taxon>
        <taxon>Fungi</taxon>
        <taxon>Dikarya</taxon>
        <taxon>Ascomycota</taxon>
        <taxon>Pezizomycotina</taxon>
        <taxon>Sordariomycetes</taxon>
        <taxon>Sordariomycetidae</taxon>
        <taxon>Sordariales</taxon>
        <taxon>Podosporaceae</taxon>
        <taxon>Podospora</taxon>
    </lineage>
</organism>
<reference evidence="2" key="2">
    <citation type="submission" date="2023-05" db="EMBL/GenBank/DDBJ databases">
        <authorList>
            <consortium name="Lawrence Berkeley National Laboratory"/>
            <person name="Steindorff A."/>
            <person name="Hensen N."/>
            <person name="Bonometti L."/>
            <person name="Westerberg I."/>
            <person name="Brannstrom I.O."/>
            <person name="Guillou S."/>
            <person name="Cros-Aarteil S."/>
            <person name="Calhoun S."/>
            <person name="Haridas S."/>
            <person name="Kuo A."/>
            <person name="Mondo S."/>
            <person name="Pangilinan J."/>
            <person name="Riley R."/>
            <person name="Labutti K."/>
            <person name="Andreopoulos B."/>
            <person name="Lipzen A."/>
            <person name="Chen C."/>
            <person name="Yanf M."/>
            <person name="Daum C."/>
            <person name="Ng V."/>
            <person name="Clum A."/>
            <person name="Ohm R."/>
            <person name="Martin F."/>
            <person name="Silar P."/>
            <person name="Natvig D."/>
            <person name="Lalanne C."/>
            <person name="Gautier V."/>
            <person name="Ament-Velasquez S.L."/>
            <person name="Kruys A."/>
            <person name="Hutchinson M.I."/>
            <person name="Powell A.J."/>
            <person name="Barry K."/>
            <person name="Miller A.N."/>
            <person name="Grigoriev I.V."/>
            <person name="Debuchy R."/>
            <person name="Gladieux P."/>
            <person name="Thoren M.H."/>
            <person name="Johannesson H."/>
        </authorList>
    </citation>
    <scope>NUCLEOTIDE SEQUENCE</scope>
    <source>
        <strain evidence="2">CBS 990.96</strain>
    </source>
</reference>
<proteinExistence type="predicted"/>
<evidence type="ECO:0000313" key="2">
    <source>
        <dbReference type="EMBL" id="KAK4224459.1"/>
    </source>
</evidence>
<feature type="region of interest" description="Disordered" evidence="1">
    <location>
        <begin position="1"/>
        <end position="74"/>
    </location>
</feature>
<reference evidence="2" key="1">
    <citation type="journal article" date="2023" name="Mol. Phylogenet. Evol.">
        <title>Genome-scale phylogeny and comparative genomics of the fungal order Sordariales.</title>
        <authorList>
            <person name="Hensen N."/>
            <person name="Bonometti L."/>
            <person name="Westerberg I."/>
            <person name="Brannstrom I.O."/>
            <person name="Guillou S."/>
            <person name="Cros-Aarteil S."/>
            <person name="Calhoun S."/>
            <person name="Haridas S."/>
            <person name="Kuo A."/>
            <person name="Mondo S."/>
            <person name="Pangilinan J."/>
            <person name="Riley R."/>
            <person name="LaButti K."/>
            <person name="Andreopoulos B."/>
            <person name="Lipzen A."/>
            <person name="Chen C."/>
            <person name="Yan M."/>
            <person name="Daum C."/>
            <person name="Ng V."/>
            <person name="Clum A."/>
            <person name="Steindorff A."/>
            <person name="Ohm R.A."/>
            <person name="Martin F."/>
            <person name="Silar P."/>
            <person name="Natvig D.O."/>
            <person name="Lalanne C."/>
            <person name="Gautier V."/>
            <person name="Ament-Velasquez S.L."/>
            <person name="Kruys A."/>
            <person name="Hutchinson M.I."/>
            <person name="Powell A.J."/>
            <person name="Barry K."/>
            <person name="Miller A.N."/>
            <person name="Grigoriev I.V."/>
            <person name="Debuchy R."/>
            <person name="Gladieux P."/>
            <person name="Hiltunen Thoren M."/>
            <person name="Johannesson H."/>
        </authorList>
    </citation>
    <scope>NUCLEOTIDE SEQUENCE</scope>
    <source>
        <strain evidence="2">CBS 990.96</strain>
    </source>
</reference>
<name>A0AAN7BJL9_9PEZI</name>
<sequence>MPPKPTPIPKTTQKVAPVSKSSVTPAATSKAPTTKPPAQSSKAASKPTVAPTVPQGKAVQKNPAPQNPKFKYGSGVGTLDQKLSSINPKGLDFNCASVSLARLLCYRNVHDLWKAAYGKDMTDGLDWAQTEELIKCLGWDLKPQEFHPEGNPPKAAYQNMKQGVNFNSTTQIMVFYFAKDPNLSGHVINGVCWVTDEKRPLDFTFQDFQYVERGENRGRDVEDADHIIVVDLVLDKEIDDKNAKKMWAALAERGKKLSGSCFYSLTGGNPQRKS</sequence>
<evidence type="ECO:0000313" key="3">
    <source>
        <dbReference type="Proteomes" id="UP001301958"/>
    </source>
</evidence>
<protein>
    <submittedName>
        <fullName evidence="2">Uncharacterized protein</fullName>
    </submittedName>
</protein>
<dbReference type="AlphaFoldDB" id="A0AAN7BJL9"/>